<name>A0ABQ9NKY9_9PEZI</name>
<evidence type="ECO:0000256" key="6">
    <source>
        <dbReference type="ARBA" id="ARBA00023136"/>
    </source>
</evidence>
<evidence type="ECO:0000256" key="2">
    <source>
        <dbReference type="ARBA" id="ARBA00010992"/>
    </source>
</evidence>
<feature type="transmembrane region" description="Helical" evidence="7">
    <location>
        <begin position="191"/>
        <end position="211"/>
    </location>
</feature>
<feature type="transmembrane region" description="Helical" evidence="7">
    <location>
        <begin position="374"/>
        <end position="399"/>
    </location>
</feature>
<dbReference type="InterPro" id="IPR050360">
    <property type="entry name" value="MFS_Sugar_Transporters"/>
</dbReference>
<dbReference type="InterPro" id="IPR005829">
    <property type="entry name" value="Sugar_transporter_CS"/>
</dbReference>
<dbReference type="Proteomes" id="UP001172684">
    <property type="component" value="Unassembled WGS sequence"/>
</dbReference>
<gene>
    <name evidence="9" type="ORF">H2201_007939</name>
</gene>
<evidence type="ECO:0000256" key="4">
    <source>
        <dbReference type="ARBA" id="ARBA00022692"/>
    </source>
</evidence>
<feature type="transmembrane region" description="Helical" evidence="7">
    <location>
        <begin position="67"/>
        <end position="90"/>
    </location>
</feature>
<feature type="transmembrane region" description="Helical" evidence="7">
    <location>
        <begin position="20"/>
        <end position="47"/>
    </location>
</feature>
<keyword evidence="4 7" id="KW-0812">Transmembrane</keyword>
<dbReference type="Gene3D" id="1.20.1250.20">
    <property type="entry name" value="MFS general substrate transporter like domains"/>
    <property type="match status" value="2"/>
</dbReference>
<organism evidence="9 10">
    <name type="scientific">Coniosporium apollinis</name>
    <dbReference type="NCBI Taxonomy" id="61459"/>
    <lineage>
        <taxon>Eukaryota</taxon>
        <taxon>Fungi</taxon>
        <taxon>Dikarya</taxon>
        <taxon>Ascomycota</taxon>
        <taxon>Pezizomycotina</taxon>
        <taxon>Dothideomycetes</taxon>
        <taxon>Dothideomycetes incertae sedis</taxon>
        <taxon>Coniosporium</taxon>
    </lineage>
</organism>
<dbReference type="SUPFAM" id="SSF103473">
    <property type="entry name" value="MFS general substrate transporter"/>
    <property type="match status" value="1"/>
</dbReference>
<feature type="transmembrane region" description="Helical" evidence="7">
    <location>
        <begin position="157"/>
        <end position="179"/>
    </location>
</feature>
<evidence type="ECO:0000259" key="8">
    <source>
        <dbReference type="PROSITE" id="PS50850"/>
    </source>
</evidence>
<dbReference type="InterPro" id="IPR020846">
    <property type="entry name" value="MFS_dom"/>
</dbReference>
<keyword evidence="6 7" id="KW-0472">Membrane</keyword>
<feature type="transmembrane region" description="Helical" evidence="7">
    <location>
        <begin position="96"/>
        <end position="116"/>
    </location>
</feature>
<evidence type="ECO:0000256" key="3">
    <source>
        <dbReference type="ARBA" id="ARBA00022448"/>
    </source>
</evidence>
<dbReference type="PROSITE" id="PS00217">
    <property type="entry name" value="SUGAR_TRANSPORT_2"/>
    <property type="match status" value="1"/>
</dbReference>
<dbReference type="PROSITE" id="PS00216">
    <property type="entry name" value="SUGAR_TRANSPORT_1"/>
    <property type="match status" value="2"/>
</dbReference>
<accession>A0ABQ9NKY9</accession>
<feature type="domain" description="Major facilitator superfamily (MFS) profile" evidence="8">
    <location>
        <begin position="23"/>
        <end position="464"/>
    </location>
</feature>
<dbReference type="EMBL" id="JAPDRL010000092">
    <property type="protein sequence ID" value="KAJ9658044.1"/>
    <property type="molecule type" value="Genomic_DNA"/>
</dbReference>
<keyword evidence="10" id="KW-1185">Reference proteome</keyword>
<dbReference type="PANTHER" id="PTHR48022:SF42">
    <property type="entry name" value="MAJOR FACILITATOR SUPERFAMILY (MFS) PROFILE DOMAIN-CONTAINING PROTEIN"/>
    <property type="match status" value="1"/>
</dbReference>
<evidence type="ECO:0000313" key="10">
    <source>
        <dbReference type="Proteomes" id="UP001172684"/>
    </source>
</evidence>
<comment type="similarity">
    <text evidence="2">Belongs to the major facilitator superfamily. Sugar transporter (TC 2.A.1.1) family.</text>
</comment>
<keyword evidence="3" id="KW-0813">Transport</keyword>
<dbReference type="Pfam" id="PF00083">
    <property type="entry name" value="Sugar_tr"/>
    <property type="match status" value="1"/>
</dbReference>
<feature type="transmembrane region" description="Helical" evidence="7">
    <location>
        <begin position="437"/>
        <end position="458"/>
    </location>
</feature>
<feature type="transmembrane region" description="Helical" evidence="7">
    <location>
        <begin position="128"/>
        <end position="145"/>
    </location>
</feature>
<evidence type="ECO:0000313" key="9">
    <source>
        <dbReference type="EMBL" id="KAJ9658044.1"/>
    </source>
</evidence>
<dbReference type="InterPro" id="IPR003663">
    <property type="entry name" value="Sugar/inositol_transpt"/>
</dbReference>
<evidence type="ECO:0000256" key="7">
    <source>
        <dbReference type="SAM" id="Phobius"/>
    </source>
</evidence>
<proteinExistence type="inferred from homology"/>
<dbReference type="InterPro" id="IPR036259">
    <property type="entry name" value="MFS_trans_sf"/>
</dbReference>
<protein>
    <recommendedName>
        <fullName evidence="8">Major facilitator superfamily (MFS) profile domain-containing protein</fullName>
    </recommendedName>
</protein>
<comment type="caution">
    <text evidence="9">The sequence shown here is derived from an EMBL/GenBank/DDBJ whole genome shotgun (WGS) entry which is preliminary data.</text>
</comment>
<dbReference type="NCBIfam" id="TIGR00879">
    <property type="entry name" value="SP"/>
    <property type="match status" value="1"/>
</dbReference>
<reference evidence="9" key="1">
    <citation type="submission" date="2022-10" db="EMBL/GenBank/DDBJ databases">
        <title>Culturing micro-colonial fungi from biological soil crusts in the Mojave desert and describing Neophaeococcomyces mojavensis, and introducing the new genera and species Taxawa tesnikishii.</title>
        <authorList>
            <person name="Kurbessoian T."/>
            <person name="Stajich J.E."/>
        </authorList>
    </citation>
    <scope>NUCLEOTIDE SEQUENCE</scope>
    <source>
        <strain evidence="9">TK_1</strain>
    </source>
</reference>
<dbReference type="InterPro" id="IPR005828">
    <property type="entry name" value="MFS_sugar_transport-like"/>
</dbReference>
<evidence type="ECO:0000256" key="1">
    <source>
        <dbReference type="ARBA" id="ARBA00004141"/>
    </source>
</evidence>
<dbReference type="PANTHER" id="PTHR48022">
    <property type="entry name" value="PLASTIDIC GLUCOSE TRANSPORTER 4"/>
    <property type="match status" value="1"/>
</dbReference>
<dbReference type="PROSITE" id="PS50850">
    <property type="entry name" value="MFS"/>
    <property type="match status" value="1"/>
</dbReference>
<sequence>MFNLHADNNDDPPEVRNYRVHLMAIIMSMGSVAMGYDTSVIGGAMALDSFRRDFGLEGVSARARDTLQGNIVSTFQAGTFFGALCTFPLAEKFGRRRAIMFAAAIFLLGGSIMTAAGGRLAMIYTGRAIAGFGIGSVSLIVPVYIAETAPPSIRGRLVGIFEILSQGGGMLGFWINYIVHRTIPVQGHTQWIVPLGLQLLPGFLLMCGIFWCPESPRWYVKKDRWEDASKTLSWIRKLPQDHYYIQRELQDIRDQNMIGKPPPGEKHTLKYYCRRLFQKGVNIITYYSPRIFETLGITGTDTKLFATGFYGVAKTLGMVIFSLWLVEKVGRRSGLIYGAFIGSIPMWYLGGYVFKADPAGAAARGDTSRNGWGYLAMVCVYLYGLIYCATWQGITWVYCSEIFPIDIRMLCVALTTADQWLWSFIVSRTTPYMITSLGYGTYFFFATLMVLMGFWAWWCIPETKGKTLEDMEEIFGAPSALNSRTELITKTTDSELGSEKDIGVVEAQPVLEERIRRLEARLAESELNQQHNSDEDYNIQWESTSVSMGERSPVPQLHVDTDFSRYRSRSCSVEDGASANLSACSLDVPLIEITSCETGASHKFSRSSSLTLSASSRASTPDPYLVPSPLLSPTWDQAFSPPVQPYFCGDPAVDDEFNRLSISQPISRRSSGASEFMGFDLNCPFDLDSLDHQQQHGYFDLRVSGASYPYIQTSTSQDITPRFEPSSAQPQQQLCEPAVLPPKSDAETISQAYFSHSSNEQPYLDRSTFQFCLNAVYSLPNPHAQLDLTAATILSSTPYSFQTAKFHVFIVLATGIRLLGEQLGEGFNGLLENCYKAAMSQVAEVGMDFWERPGGAEAAMLLAAFGKARGGLVGGEFREL</sequence>
<dbReference type="PRINTS" id="PR00171">
    <property type="entry name" value="SUGRTRNSPORT"/>
</dbReference>
<evidence type="ECO:0000256" key="5">
    <source>
        <dbReference type="ARBA" id="ARBA00022989"/>
    </source>
</evidence>
<comment type="subcellular location">
    <subcellularLocation>
        <location evidence="1">Membrane</location>
        <topology evidence="1">Multi-pass membrane protein</topology>
    </subcellularLocation>
</comment>
<keyword evidence="5 7" id="KW-1133">Transmembrane helix</keyword>
<feature type="transmembrane region" description="Helical" evidence="7">
    <location>
        <begin position="335"/>
        <end position="354"/>
    </location>
</feature>
<feature type="transmembrane region" description="Helical" evidence="7">
    <location>
        <begin position="304"/>
        <end position="326"/>
    </location>
</feature>